<dbReference type="Proteomes" id="UP000254893">
    <property type="component" value="Unassembled WGS sequence"/>
</dbReference>
<sequence>MCEKNNIYLNKIQFGNDQLILNMKKIVYILSLCYILVACEKRENLPVSLSVSTEKANYKVGDTVRFTLNGNPDQLVFWSGEESHRYIYRERTRAESEVIQLSFATNRRYGADAQQPGSLRLLATQNFNAVYDATGIKPSDWVDITSAFTLSTIQSNDATYAPSGTVNLLALQQTGLTVDVQKPIYFAFKYTGVTGSTQPRWWINAFNINTITSDGQVLTVSGIKEAGWKFVKVLPSSPVTWIFGTDNILKYAGGAAAVGSNQVWAVTAGLNLTSVSPDTGVALKNMATRMDTYSHVYTKPGKYTVTFVAANANIYGQDQVTKDVTINVAE</sequence>
<dbReference type="EMBL" id="UGYW01000002">
    <property type="protein sequence ID" value="SUJ03532.1"/>
    <property type="molecule type" value="Genomic_DNA"/>
</dbReference>
<evidence type="ECO:0000313" key="3">
    <source>
        <dbReference type="Proteomes" id="UP000254893"/>
    </source>
</evidence>
<dbReference type="Pfam" id="PF16409">
    <property type="entry name" value="DUF5017"/>
    <property type="match status" value="1"/>
</dbReference>
<dbReference type="InterPro" id="IPR013783">
    <property type="entry name" value="Ig-like_fold"/>
</dbReference>
<reference evidence="2 3" key="1">
    <citation type="submission" date="2018-06" db="EMBL/GenBank/DDBJ databases">
        <authorList>
            <consortium name="Pathogen Informatics"/>
            <person name="Doyle S."/>
        </authorList>
    </citation>
    <scope>NUCLEOTIDE SEQUENCE [LARGE SCALE GENOMIC DNA]</scope>
    <source>
        <strain evidence="2 3">NCTC11388</strain>
    </source>
</reference>
<accession>A0A380BP17</accession>
<dbReference type="Gene3D" id="2.60.40.10">
    <property type="entry name" value="Immunoglobulins"/>
    <property type="match status" value="1"/>
</dbReference>
<name>A0A380BP17_SPHSI</name>
<organism evidence="2 3">
    <name type="scientific">Sphingobacterium spiritivorum</name>
    <name type="common">Flavobacterium spiritivorum</name>
    <dbReference type="NCBI Taxonomy" id="258"/>
    <lineage>
        <taxon>Bacteria</taxon>
        <taxon>Pseudomonadati</taxon>
        <taxon>Bacteroidota</taxon>
        <taxon>Sphingobacteriia</taxon>
        <taxon>Sphingobacteriales</taxon>
        <taxon>Sphingobacteriaceae</taxon>
        <taxon>Sphingobacterium</taxon>
    </lineage>
</organism>
<dbReference type="AlphaFoldDB" id="A0A380BP17"/>
<gene>
    <name evidence="2" type="ORF">NCTC11388_01278</name>
</gene>
<evidence type="ECO:0000259" key="1">
    <source>
        <dbReference type="Pfam" id="PF16409"/>
    </source>
</evidence>
<protein>
    <recommendedName>
        <fullName evidence="1">DUF5017 domain-containing protein</fullName>
    </recommendedName>
</protein>
<proteinExistence type="predicted"/>
<evidence type="ECO:0000313" key="2">
    <source>
        <dbReference type="EMBL" id="SUJ03532.1"/>
    </source>
</evidence>
<feature type="domain" description="DUF5017" evidence="1">
    <location>
        <begin position="38"/>
        <end position="228"/>
    </location>
</feature>
<dbReference type="InterPro" id="IPR032185">
    <property type="entry name" value="DUF5017"/>
</dbReference>